<keyword evidence="2" id="KW-1185">Reference proteome</keyword>
<dbReference type="Gramene" id="Solyc09g059475.1.1">
    <property type="protein sequence ID" value="Solyc09g059475.1.1"/>
    <property type="gene ID" value="Solyc09g059475.1"/>
</dbReference>
<protein>
    <recommendedName>
        <fullName evidence="3">CCHC-type domain-containing protein</fullName>
    </recommendedName>
</protein>
<dbReference type="Proteomes" id="UP000004994">
    <property type="component" value="Chromosome 9"/>
</dbReference>
<sequence length="267" mass="30678">MGSISLLVMHSGRWNNENCYVDYSTEAIVLKEHATFRELMDLVSKQICVDLSFNIVKLKYKIEGSTSPLEIHNDMGVRMYVSLKKDNKELSKYPICVSVFVNDCQLADRNMFEDGFEMCGPGGIDIVDTESLVLSVPNNSANMNCDIITNVKHKVVLEDQVYKDKGTLKAVMTQYAIDHRFQWKTDRSSQTWYVPQEMLVANEEASLRMKDQIVQPPNHKKLPGRPSKKYRDKTYSELYGKKRENSCSTCGFKGHNRRSCRNEPRIV</sequence>
<dbReference type="PaxDb" id="4081-Solyc04g051530.1.1"/>
<proteinExistence type="predicted"/>
<accession>A0A3Q7IYM5</accession>
<dbReference type="InParanoid" id="A0A3Q7IYM5"/>
<dbReference type="AlphaFoldDB" id="A0A3Q7IYM5"/>
<reference evidence="1" key="1">
    <citation type="journal article" date="2012" name="Nature">
        <title>The tomato genome sequence provides insights into fleshy fruit evolution.</title>
        <authorList>
            <consortium name="Tomato Genome Consortium"/>
        </authorList>
    </citation>
    <scope>NUCLEOTIDE SEQUENCE [LARGE SCALE GENOMIC DNA]</scope>
    <source>
        <strain evidence="1">cv. Heinz 1706</strain>
    </source>
</reference>
<organism evidence="1">
    <name type="scientific">Solanum lycopersicum</name>
    <name type="common">Tomato</name>
    <name type="synonym">Lycopersicon esculentum</name>
    <dbReference type="NCBI Taxonomy" id="4081"/>
    <lineage>
        <taxon>Eukaryota</taxon>
        <taxon>Viridiplantae</taxon>
        <taxon>Streptophyta</taxon>
        <taxon>Embryophyta</taxon>
        <taxon>Tracheophyta</taxon>
        <taxon>Spermatophyta</taxon>
        <taxon>Magnoliopsida</taxon>
        <taxon>eudicotyledons</taxon>
        <taxon>Gunneridae</taxon>
        <taxon>Pentapetalae</taxon>
        <taxon>asterids</taxon>
        <taxon>lamiids</taxon>
        <taxon>Solanales</taxon>
        <taxon>Solanaceae</taxon>
        <taxon>Solanoideae</taxon>
        <taxon>Solaneae</taxon>
        <taxon>Solanum</taxon>
        <taxon>Solanum subgen. Lycopersicon</taxon>
    </lineage>
</organism>
<evidence type="ECO:0000313" key="2">
    <source>
        <dbReference type="Proteomes" id="UP000004994"/>
    </source>
</evidence>
<evidence type="ECO:0008006" key="3">
    <source>
        <dbReference type="Google" id="ProtNLM"/>
    </source>
</evidence>
<dbReference type="OMA" id="NSANMNC"/>
<dbReference type="EnsemblPlants" id="Solyc09g059475.1.1">
    <property type="protein sequence ID" value="Solyc09g059475.1.1"/>
    <property type="gene ID" value="Solyc09g059475.1"/>
</dbReference>
<name>A0A3Q7IYM5_SOLLC</name>
<evidence type="ECO:0000313" key="1">
    <source>
        <dbReference type="EnsemblPlants" id="Solyc09g059475.1.1"/>
    </source>
</evidence>
<reference evidence="1" key="2">
    <citation type="submission" date="2019-01" db="UniProtKB">
        <authorList>
            <consortium name="EnsemblPlants"/>
        </authorList>
    </citation>
    <scope>IDENTIFICATION</scope>
    <source>
        <strain evidence="1">cv. Heinz 1706</strain>
    </source>
</reference>